<protein>
    <submittedName>
        <fullName evidence="1">4674_t:CDS:1</fullName>
    </submittedName>
</protein>
<name>A0A9N8ZTT3_FUNMO</name>
<dbReference type="Proteomes" id="UP000789375">
    <property type="component" value="Unassembled WGS sequence"/>
</dbReference>
<dbReference type="EMBL" id="CAJVPP010000722">
    <property type="protein sequence ID" value="CAG8506870.1"/>
    <property type="molecule type" value="Genomic_DNA"/>
</dbReference>
<evidence type="ECO:0000313" key="2">
    <source>
        <dbReference type="Proteomes" id="UP000789375"/>
    </source>
</evidence>
<sequence>MDNEKLMIINVHNYFKGNKSIRESLQKLLLRKRVAEILGVSEGTIR</sequence>
<comment type="caution">
    <text evidence="1">The sequence shown here is derived from an EMBL/GenBank/DDBJ whole genome shotgun (WGS) entry which is preliminary data.</text>
</comment>
<proteinExistence type="predicted"/>
<reference evidence="1" key="1">
    <citation type="submission" date="2021-06" db="EMBL/GenBank/DDBJ databases">
        <authorList>
            <person name="Kallberg Y."/>
            <person name="Tangrot J."/>
            <person name="Rosling A."/>
        </authorList>
    </citation>
    <scope>NUCLEOTIDE SEQUENCE</scope>
    <source>
        <strain evidence="1">87-6 pot B 2015</strain>
    </source>
</reference>
<evidence type="ECO:0000313" key="1">
    <source>
        <dbReference type="EMBL" id="CAG8506870.1"/>
    </source>
</evidence>
<keyword evidence="2" id="KW-1185">Reference proteome</keyword>
<organism evidence="1 2">
    <name type="scientific">Funneliformis mosseae</name>
    <name type="common">Endomycorrhizal fungus</name>
    <name type="synonym">Glomus mosseae</name>
    <dbReference type="NCBI Taxonomy" id="27381"/>
    <lineage>
        <taxon>Eukaryota</taxon>
        <taxon>Fungi</taxon>
        <taxon>Fungi incertae sedis</taxon>
        <taxon>Mucoromycota</taxon>
        <taxon>Glomeromycotina</taxon>
        <taxon>Glomeromycetes</taxon>
        <taxon>Glomerales</taxon>
        <taxon>Glomeraceae</taxon>
        <taxon>Funneliformis</taxon>
    </lineage>
</organism>
<feature type="non-terminal residue" evidence="1">
    <location>
        <position position="46"/>
    </location>
</feature>
<accession>A0A9N8ZTT3</accession>
<gene>
    <name evidence="1" type="ORF">FMOSSE_LOCUS4328</name>
</gene>
<dbReference type="AlphaFoldDB" id="A0A9N8ZTT3"/>